<dbReference type="GO" id="GO:0005789">
    <property type="term" value="C:endoplasmic reticulum membrane"/>
    <property type="evidence" value="ECO:0007669"/>
    <property type="project" value="UniProtKB-SubCell"/>
</dbReference>
<evidence type="ECO:0000313" key="12">
    <source>
        <dbReference type="EMBL" id="KAG8466795.1"/>
    </source>
</evidence>
<dbReference type="Proteomes" id="UP000751190">
    <property type="component" value="Unassembled WGS sequence"/>
</dbReference>
<organism evidence="12 13">
    <name type="scientific">Diacronema lutheri</name>
    <name type="common">Unicellular marine alga</name>
    <name type="synonym">Monochrysis lutheri</name>
    <dbReference type="NCBI Taxonomy" id="2081491"/>
    <lineage>
        <taxon>Eukaryota</taxon>
        <taxon>Haptista</taxon>
        <taxon>Haptophyta</taxon>
        <taxon>Pavlovophyceae</taxon>
        <taxon>Pavlovales</taxon>
        <taxon>Pavlovaceae</taxon>
        <taxon>Diacronema</taxon>
    </lineage>
</organism>
<gene>
    <name evidence="12" type="ORF">KFE25_008174</name>
</gene>
<comment type="subcellular location">
    <subcellularLocation>
        <location evidence="1 11">Endoplasmic reticulum membrane</location>
        <topology evidence="1 11">Multi-pass membrane protein</topology>
    </subcellularLocation>
</comment>
<keyword evidence="7" id="KW-1133">Transmembrane helix</keyword>
<reference evidence="12" key="1">
    <citation type="submission" date="2021-05" db="EMBL/GenBank/DDBJ databases">
        <title>The genome of the haptophyte Pavlova lutheri (Diacronema luteri, Pavlovales) - a model for lipid biosynthesis in eukaryotic algae.</title>
        <authorList>
            <person name="Hulatt C.J."/>
            <person name="Posewitz M.C."/>
        </authorList>
    </citation>
    <scope>NUCLEOTIDE SEQUENCE</scope>
    <source>
        <strain evidence="12">NIVA-4/92</strain>
    </source>
</reference>
<dbReference type="Pfam" id="PF03982">
    <property type="entry name" value="DAGAT"/>
    <property type="match status" value="1"/>
</dbReference>
<dbReference type="GO" id="GO:0019432">
    <property type="term" value="P:triglyceride biosynthetic process"/>
    <property type="evidence" value="ECO:0007669"/>
    <property type="project" value="TreeGrafter"/>
</dbReference>
<keyword evidence="6 11" id="KW-0256">Endoplasmic reticulum</keyword>
<evidence type="ECO:0000256" key="11">
    <source>
        <dbReference type="RuleBase" id="RU367023"/>
    </source>
</evidence>
<evidence type="ECO:0000256" key="5">
    <source>
        <dbReference type="ARBA" id="ARBA00022692"/>
    </source>
</evidence>
<dbReference type="OrthoDB" id="264532at2759"/>
<dbReference type="EC" id="2.3.1.-" evidence="11"/>
<evidence type="ECO:0000256" key="6">
    <source>
        <dbReference type="ARBA" id="ARBA00022824"/>
    </source>
</evidence>
<dbReference type="EMBL" id="JAGTXO010000007">
    <property type="protein sequence ID" value="KAG8466795.1"/>
    <property type="molecule type" value="Genomic_DNA"/>
</dbReference>
<dbReference type="GO" id="GO:0004144">
    <property type="term" value="F:diacylglycerol O-acyltransferase activity"/>
    <property type="evidence" value="ECO:0007669"/>
    <property type="project" value="TreeGrafter"/>
</dbReference>
<evidence type="ECO:0000256" key="4">
    <source>
        <dbReference type="ARBA" id="ARBA00022679"/>
    </source>
</evidence>
<accession>A0A8J5XWK9</accession>
<dbReference type="InterPro" id="IPR007130">
    <property type="entry name" value="DAGAT"/>
</dbReference>
<keyword evidence="13" id="KW-1185">Reference proteome</keyword>
<evidence type="ECO:0000256" key="1">
    <source>
        <dbReference type="ARBA" id="ARBA00004477"/>
    </source>
</evidence>
<evidence type="ECO:0000256" key="2">
    <source>
        <dbReference type="ARBA" id="ARBA00005420"/>
    </source>
</evidence>
<keyword evidence="4 11" id="KW-0808">Transferase</keyword>
<dbReference type="PANTHER" id="PTHR12317:SF76">
    <property type="entry name" value="ACYLTRANSFERASE"/>
    <property type="match status" value="1"/>
</dbReference>
<evidence type="ECO:0000256" key="10">
    <source>
        <dbReference type="ARBA" id="ARBA00023315"/>
    </source>
</evidence>
<sequence length="316" mass="34976">MAREWGTHTTVLARLVELLRRRAGGRPRLTVAAVAYAIVRLLTRGQERAPLPVRWRHIVNVWIIFADWLWWDVLCGLRRRVLLAAPEAAFTRHERLMLVLAPHHLIWTAGSLVPRTMLTRLGRTIRLDRAMVNAHSALFHVPVLRELCIALNFRAASRAVGAESASSIAVFPGGGLEMQLQRPGRDTLVLRRGFVSLAIERGMPIVPVYLPNETAVYAPLPHFARLRERVYGASKAGVPLWTGWGGVPLSPLPSRGRYLCVIGAPIDVGRARAPSAADVDAALAAWEEAMRLLHAKFARSAGRDAGHAIAFDRSRL</sequence>
<keyword evidence="5" id="KW-0812">Transmembrane</keyword>
<keyword evidence="10" id="KW-0012">Acyltransferase</keyword>
<evidence type="ECO:0000256" key="9">
    <source>
        <dbReference type="ARBA" id="ARBA00023136"/>
    </source>
</evidence>
<keyword evidence="9" id="KW-0472">Membrane</keyword>
<evidence type="ECO:0000256" key="7">
    <source>
        <dbReference type="ARBA" id="ARBA00022989"/>
    </source>
</evidence>
<evidence type="ECO:0000256" key="8">
    <source>
        <dbReference type="ARBA" id="ARBA00023098"/>
    </source>
</evidence>
<proteinExistence type="inferred from homology"/>
<comment type="similarity">
    <text evidence="2 11">Belongs to the diacylglycerol acyltransferase family.</text>
</comment>
<keyword evidence="3" id="KW-0444">Lipid biosynthesis</keyword>
<name>A0A8J5XWK9_DIALT</name>
<dbReference type="PANTHER" id="PTHR12317">
    <property type="entry name" value="DIACYLGLYCEROL O-ACYLTRANSFERASE"/>
    <property type="match status" value="1"/>
</dbReference>
<protein>
    <recommendedName>
        <fullName evidence="11">Acyltransferase</fullName>
        <ecNumber evidence="11">2.3.1.-</ecNumber>
    </recommendedName>
</protein>
<keyword evidence="8" id="KW-0443">Lipid metabolism</keyword>
<comment type="caution">
    <text evidence="12">The sequence shown here is derived from an EMBL/GenBank/DDBJ whole genome shotgun (WGS) entry which is preliminary data.</text>
</comment>
<evidence type="ECO:0000313" key="13">
    <source>
        <dbReference type="Proteomes" id="UP000751190"/>
    </source>
</evidence>
<evidence type="ECO:0000256" key="3">
    <source>
        <dbReference type="ARBA" id="ARBA00022516"/>
    </source>
</evidence>
<dbReference type="AlphaFoldDB" id="A0A8J5XWK9"/>